<name>A0A521ELY6_9BACL</name>
<gene>
    <name evidence="1" type="ORF">SAMN06264849_109135</name>
</gene>
<keyword evidence="2" id="KW-1185">Reference proteome</keyword>
<organism evidence="1 2">
    <name type="scientific">Melghirimyces algeriensis</name>
    <dbReference type="NCBI Taxonomy" id="910412"/>
    <lineage>
        <taxon>Bacteria</taxon>
        <taxon>Bacillati</taxon>
        <taxon>Bacillota</taxon>
        <taxon>Bacilli</taxon>
        <taxon>Bacillales</taxon>
        <taxon>Thermoactinomycetaceae</taxon>
        <taxon>Melghirimyces</taxon>
    </lineage>
</organism>
<dbReference type="SUPFAM" id="SSF54593">
    <property type="entry name" value="Glyoxalase/Bleomycin resistance protein/Dihydroxybiphenyl dioxygenase"/>
    <property type="match status" value="1"/>
</dbReference>
<dbReference type="EMBL" id="FXTI01000009">
    <property type="protein sequence ID" value="SMO84461.1"/>
    <property type="molecule type" value="Genomic_DNA"/>
</dbReference>
<proteinExistence type="predicted"/>
<evidence type="ECO:0000313" key="1">
    <source>
        <dbReference type="EMBL" id="SMO84461.1"/>
    </source>
</evidence>
<dbReference type="SUPFAM" id="SSF109854">
    <property type="entry name" value="DinB/YfiT-like putative metalloenzymes"/>
    <property type="match status" value="1"/>
</dbReference>
<accession>A0A521ELY6</accession>
<dbReference type="Proteomes" id="UP000315636">
    <property type="component" value="Unassembled WGS sequence"/>
</dbReference>
<dbReference type="AlphaFoldDB" id="A0A521ELY6"/>
<dbReference type="RefSeq" id="WP_142506266.1">
    <property type="nucleotide sequence ID" value="NZ_FXTI01000009.1"/>
</dbReference>
<dbReference type="OrthoDB" id="9796039at2"/>
<dbReference type="Gene3D" id="1.20.120.450">
    <property type="entry name" value="dinb family like domain"/>
    <property type="match status" value="1"/>
</dbReference>
<sequence>MSEKRPVIVLRVTNLNQSFAFYRELGFDSDWEDLVRKVVCMSTPVGDLLLVADPDLDVKLFLDTLDRRQQDSIPENSYYPFEVREVRKEEVLRFPKENLLLLQKRLAHWGVSDLLLEETPAVEQVLNMRDPDGYRVALYESLRLPDEEIIDLYRKGPDLLEGAILGLEDEELDLETEEGDTIRQILLQIVDFDLEMMQRMKWALAENGRSYTITLYNPEDWMEKLEYASRPVHTEIHMFRLLREHFLNQLEIIPGAMDHYLVSEQGKVEVRTMMQVTAETAWEQIQILMSTRHIRER</sequence>
<dbReference type="InterPro" id="IPR029068">
    <property type="entry name" value="Glyas_Bleomycin-R_OHBP_Dase"/>
</dbReference>
<dbReference type="Gene3D" id="3.10.180.10">
    <property type="entry name" value="2,3-Dihydroxybiphenyl 1,2-Dioxygenase, domain 1"/>
    <property type="match status" value="1"/>
</dbReference>
<dbReference type="InterPro" id="IPR034660">
    <property type="entry name" value="DinB/YfiT-like"/>
</dbReference>
<reference evidence="1 2" key="1">
    <citation type="submission" date="2017-05" db="EMBL/GenBank/DDBJ databases">
        <authorList>
            <person name="Varghese N."/>
            <person name="Submissions S."/>
        </authorList>
    </citation>
    <scope>NUCLEOTIDE SEQUENCE [LARGE SCALE GENOMIC DNA]</scope>
    <source>
        <strain evidence="1 2">DSM 45474</strain>
    </source>
</reference>
<protein>
    <submittedName>
        <fullName evidence="1">Uncharacterized protein</fullName>
    </submittedName>
</protein>
<evidence type="ECO:0000313" key="2">
    <source>
        <dbReference type="Proteomes" id="UP000315636"/>
    </source>
</evidence>